<dbReference type="Pfam" id="PF00172">
    <property type="entry name" value="Zn_clus"/>
    <property type="match status" value="1"/>
</dbReference>
<evidence type="ECO:0000256" key="1">
    <source>
        <dbReference type="ARBA" id="ARBA00023242"/>
    </source>
</evidence>
<evidence type="ECO:0000259" key="2">
    <source>
        <dbReference type="Pfam" id="PF00172"/>
    </source>
</evidence>
<feature type="domain" description="Zn(2)-C6 fungal-type" evidence="2">
    <location>
        <begin position="2"/>
        <end position="25"/>
    </location>
</feature>
<evidence type="ECO:0000313" key="4">
    <source>
        <dbReference type="Proteomes" id="UP001174694"/>
    </source>
</evidence>
<dbReference type="Proteomes" id="UP001174694">
    <property type="component" value="Unassembled WGS sequence"/>
</dbReference>
<dbReference type="GO" id="GO:0008270">
    <property type="term" value="F:zinc ion binding"/>
    <property type="evidence" value="ECO:0007669"/>
    <property type="project" value="InterPro"/>
</dbReference>
<dbReference type="EMBL" id="JANBVO010000011">
    <property type="protein sequence ID" value="KAJ9148972.1"/>
    <property type="molecule type" value="Genomic_DNA"/>
</dbReference>
<dbReference type="SUPFAM" id="SSF57701">
    <property type="entry name" value="Zn2/Cys6 DNA-binding domain"/>
    <property type="match status" value="1"/>
</dbReference>
<dbReference type="Gene3D" id="4.10.240.10">
    <property type="entry name" value="Zn(2)-C6 fungal-type DNA-binding domain"/>
    <property type="match status" value="1"/>
</dbReference>
<dbReference type="PANTHER" id="PTHR47784:SF9">
    <property type="entry name" value="ZN(II)2CYS6 TRANSCRIPTION FACTOR (EUROFUNG)"/>
    <property type="match status" value="1"/>
</dbReference>
<reference evidence="3" key="1">
    <citation type="submission" date="2022-07" db="EMBL/GenBank/DDBJ databases">
        <title>Fungi with potential for degradation of polypropylene.</title>
        <authorList>
            <person name="Gostincar C."/>
        </authorList>
    </citation>
    <scope>NUCLEOTIDE SEQUENCE</scope>
    <source>
        <strain evidence="3">EXF-13308</strain>
    </source>
</reference>
<comment type="caution">
    <text evidence="3">The sequence shown here is derived from an EMBL/GenBank/DDBJ whole genome shotgun (WGS) entry which is preliminary data.</text>
</comment>
<dbReference type="Pfam" id="PF11951">
    <property type="entry name" value="Fungal_trans_2"/>
    <property type="match status" value="1"/>
</dbReference>
<evidence type="ECO:0000313" key="3">
    <source>
        <dbReference type="EMBL" id="KAJ9148972.1"/>
    </source>
</evidence>
<dbReference type="PANTHER" id="PTHR47784">
    <property type="entry name" value="STEROL UPTAKE CONTROL PROTEIN 2"/>
    <property type="match status" value="1"/>
</dbReference>
<name>A0AA38RVW8_9PEZI</name>
<organism evidence="3 4">
    <name type="scientific">Pleurostoma richardsiae</name>
    <dbReference type="NCBI Taxonomy" id="41990"/>
    <lineage>
        <taxon>Eukaryota</taxon>
        <taxon>Fungi</taxon>
        <taxon>Dikarya</taxon>
        <taxon>Ascomycota</taxon>
        <taxon>Pezizomycotina</taxon>
        <taxon>Sordariomycetes</taxon>
        <taxon>Sordariomycetidae</taxon>
        <taxon>Calosphaeriales</taxon>
        <taxon>Pleurostomataceae</taxon>
        <taxon>Pleurostoma</taxon>
    </lineage>
</organism>
<sequence>MRKVKCDEAKPHCQRCKSYGVVCNYGANVAELQVPVEGSSGWKETGRPEGSLVDSNSTDVLRYSNPVIMDASDIRECQMVSLYTTEVLKLAFSHPFLMHAALAMAATHDRYLGTTQPRRRTLREQYHSTQCITLFNQKLSEPVRLQDRDPLWATAAMLAILAVSSVEAESIEDSWPLASVSPLTYSSCMHPTELDWINISEGKRTIWNLVDPLRPDSIFYGLFQ</sequence>
<dbReference type="InterPro" id="IPR001138">
    <property type="entry name" value="Zn2Cys6_DnaBD"/>
</dbReference>
<dbReference type="InterPro" id="IPR053157">
    <property type="entry name" value="Sterol_Uptake_Regulator"/>
</dbReference>
<dbReference type="CDD" id="cd00067">
    <property type="entry name" value="GAL4"/>
    <property type="match status" value="1"/>
</dbReference>
<protein>
    <recommendedName>
        <fullName evidence="2">Zn(2)-C6 fungal-type domain-containing protein</fullName>
    </recommendedName>
</protein>
<keyword evidence="1" id="KW-0539">Nucleus</keyword>
<dbReference type="InterPro" id="IPR036864">
    <property type="entry name" value="Zn2-C6_fun-type_DNA-bd_sf"/>
</dbReference>
<accession>A0AA38RVW8</accession>
<keyword evidence="4" id="KW-1185">Reference proteome</keyword>
<dbReference type="AlphaFoldDB" id="A0AA38RVW8"/>
<dbReference type="InterPro" id="IPR021858">
    <property type="entry name" value="Fun_TF"/>
</dbReference>
<gene>
    <name evidence="3" type="ORF">NKR23_g4712</name>
</gene>
<proteinExistence type="predicted"/>
<dbReference type="GO" id="GO:0001228">
    <property type="term" value="F:DNA-binding transcription activator activity, RNA polymerase II-specific"/>
    <property type="evidence" value="ECO:0007669"/>
    <property type="project" value="TreeGrafter"/>
</dbReference>